<evidence type="ECO:0000256" key="3">
    <source>
        <dbReference type="ARBA" id="ARBA00022905"/>
    </source>
</evidence>
<dbReference type="InterPro" id="IPR008792">
    <property type="entry name" value="PQQD"/>
</dbReference>
<evidence type="ECO:0000256" key="2">
    <source>
        <dbReference type="ARBA" id="ARBA00011741"/>
    </source>
</evidence>
<evidence type="ECO:0000256" key="1">
    <source>
        <dbReference type="ARBA" id="ARBA00004886"/>
    </source>
</evidence>
<dbReference type="RefSeq" id="WP_133883288.1">
    <property type="nucleotide sequence ID" value="NZ_MWIN01000041.1"/>
</dbReference>
<dbReference type="GO" id="GO:0018189">
    <property type="term" value="P:pyrroloquinoline quinone biosynthetic process"/>
    <property type="evidence" value="ECO:0007669"/>
    <property type="project" value="UniProtKB-UniPathway"/>
</dbReference>
<dbReference type="UniPathway" id="UPA00539"/>
<dbReference type="InterPro" id="IPR041881">
    <property type="entry name" value="PqqD_sf"/>
</dbReference>
<comment type="caution">
    <text evidence="4">The sequence shown here is derived from an EMBL/GenBank/DDBJ whole genome shotgun (WGS) entry which is preliminary data.</text>
</comment>
<dbReference type="NCBIfam" id="TIGR03859">
    <property type="entry name" value="PQQ_PqqD"/>
    <property type="match status" value="1"/>
</dbReference>
<dbReference type="AlphaFoldDB" id="A0A4R7NY87"/>
<dbReference type="EMBL" id="SOBT01000011">
    <property type="protein sequence ID" value="TDU25681.1"/>
    <property type="molecule type" value="Genomic_DNA"/>
</dbReference>
<dbReference type="InterPro" id="IPR022479">
    <property type="entry name" value="PqqD_bac"/>
</dbReference>
<sequence>MSDEPVVTVEQVYAVAKLFRLQWEPAQKAHVLLYPEGMVRLNQSAGEILKRLDGKQTIAQVVADCEAAFNAQGLEQDVLDFMAGAIRQGWVLRV</sequence>
<name>A0A4R7NY87_9GAMM</name>
<dbReference type="Gene3D" id="1.10.10.1150">
    <property type="entry name" value="Coenzyme PQQ synthesis protein D (PqqD)"/>
    <property type="match status" value="1"/>
</dbReference>
<proteinExistence type="predicted"/>
<dbReference type="GO" id="GO:0048038">
    <property type="term" value="F:quinone binding"/>
    <property type="evidence" value="ECO:0007669"/>
    <property type="project" value="InterPro"/>
</dbReference>
<gene>
    <name evidence="4" type="ORF">DFR24_4126</name>
</gene>
<keyword evidence="5" id="KW-1185">Reference proteome</keyword>
<keyword evidence="3" id="KW-0884">PQQ biosynthesis</keyword>
<accession>A0A4R7NY87</accession>
<reference evidence="4 5" key="1">
    <citation type="submission" date="2019-03" db="EMBL/GenBank/DDBJ databases">
        <title>Genomic Encyclopedia of Type Strains, Phase IV (KMG-IV): sequencing the most valuable type-strain genomes for metagenomic binning, comparative biology and taxonomic classification.</title>
        <authorList>
            <person name="Goeker M."/>
        </authorList>
    </citation>
    <scope>NUCLEOTIDE SEQUENCE [LARGE SCALE GENOMIC DNA]</scope>
    <source>
        <strain evidence="4 5">DSM 26377</strain>
    </source>
</reference>
<comment type="subunit">
    <text evidence="2">Monomer. Interacts with PqqE.</text>
</comment>
<dbReference type="Pfam" id="PF05402">
    <property type="entry name" value="PqqD"/>
    <property type="match status" value="1"/>
</dbReference>
<organism evidence="4 5">
    <name type="scientific">Panacagrimonas perspica</name>
    <dbReference type="NCBI Taxonomy" id="381431"/>
    <lineage>
        <taxon>Bacteria</taxon>
        <taxon>Pseudomonadati</taxon>
        <taxon>Pseudomonadota</taxon>
        <taxon>Gammaproteobacteria</taxon>
        <taxon>Nevskiales</taxon>
        <taxon>Nevskiaceae</taxon>
        <taxon>Panacagrimonas</taxon>
    </lineage>
</organism>
<dbReference type="OrthoDB" id="7356791at2"/>
<evidence type="ECO:0000313" key="4">
    <source>
        <dbReference type="EMBL" id="TDU25681.1"/>
    </source>
</evidence>
<evidence type="ECO:0000313" key="5">
    <source>
        <dbReference type="Proteomes" id="UP000295341"/>
    </source>
</evidence>
<comment type="pathway">
    <text evidence="1">Cofactor biosynthesis; pyrroloquinoline quinone biosynthesis.</text>
</comment>
<dbReference type="Proteomes" id="UP000295341">
    <property type="component" value="Unassembled WGS sequence"/>
</dbReference>
<dbReference type="NCBIfam" id="NF002535">
    <property type="entry name" value="PRK02079.1"/>
    <property type="match status" value="1"/>
</dbReference>
<protein>
    <submittedName>
        <fullName evidence="4">Pyrroloquinoline quinone biosynthesis protein D</fullName>
    </submittedName>
</protein>